<keyword evidence="2" id="KW-0418">Kinase</keyword>
<evidence type="ECO:0000313" key="2">
    <source>
        <dbReference type="EMBL" id="APW62844.1"/>
    </source>
</evidence>
<dbReference type="Proteomes" id="UP000186309">
    <property type="component" value="Chromosome"/>
</dbReference>
<dbReference type="Gene3D" id="3.90.1200.10">
    <property type="match status" value="1"/>
</dbReference>
<keyword evidence="2" id="KW-0808">Transferase</keyword>
<name>A0A1U7CV69_9BACT</name>
<proteinExistence type="predicted"/>
<dbReference type="GO" id="GO:0019165">
    <property type="term" value="F:thiamine kinase activity"/>
    <property type="evidence" value="ECO:0007669"/>
    <property type="project" value="UniProtKB-EC"/>
</dbReference>
<dbReference type="PANTHER" id="PTHR22603">
    <property type="entry name" value="CHOLINE/ETHANOALAMINE KINASE"/>
    <property type="match status" value="1"/>
</dbReference>
<dbReference type="InterPro" id="IPR011009">
    <property type="entry name" value="Kinase-like_dom_sf"/>
</dbReference>
<dbReference type="CDD" id="cd05151">
    <property type="entry name" value="ChoK-like"/>
    <property type="match status" value="1"/>
</dbReference>
<dbReference type="OrthoDB" id="9803871at2"/>
<evidence type="ECO:0000256" key="1">
    <source>
        <dbReference type="SAM" id="MobiDB-lite"/>
    </source>
</evidence>
<dbReference type="AlphaFoldDB" id="A0A1U7CV69"/>
<dbReference type="Gene3D" id="3.30.200.20">
    <property type="entry name" value="Phosphorylase Kinase, domain 1"/>
    <property type="match status" value="1"/>
</dbReference>
<sequence length="328" mass="37059">MAISIEQVIDRIPAWSTRSPIVEPLIGGLTNQAYHVTVDGEEFVVRVPGDGTEWLAIDRANELHNTLAAAETGISPKVVHHIPDLNVLILEFIPAETMTLASMHRPGMPTQIARALGHLHAGPRFLHDFNMFEVIRRYLRITQELRIRIPDDYLGYMPMVGRIESAFARRPIATVPCHNDLLAANILDDGRRLWLIDFEYSGNNDPTFDLGNTCQEQEYDEPRVVEACAAYFGDAYPDRLARMKLNILLSNVGWTLWAAIQATVSTIDFDFWSWVDQRWDRARATLNSTDFERWLLEIESSEPFDEARSSTSMTRTGGRAPSGTGCPF</sequence>
<accession>A0A1U7CV69</accession>
<dbReference type="GO" id="GO:0006646">
    <property type="term" value="P:phosphatidylethanolamine biosynthetic process"/>
    <property type="evidence" value="ECO:0007669"/>
    <property type="project" value="TreeGrafter"/>
</dbReference>
<organism evidence="2 3">
    <name type="scientific">Paludisphaera borealis</name>
    <dbReference type="NCBI Taxonomy" id="1387353"/>
    <lineage>
        <taxon>Bacteria</taxon>
        <taxon>Pseudomonadati</taxon>
        <taxon>Planctomycetota</taxon>
        <taxon>Planctomycetia</taxon>
        <taxon>Isosphaerales</taxon>
        <taxon>Isosphaeraceae</taxon>
        <taxon>Paludisphaera</taxon>
    </lineage>
</organism>
<dbReference type="KEGG" id="pbor:BSF38_04399"/>
<dbReference type="GO" id="GO:0005737">
    <property type="term" value="C:cytoplasm"/>
    <property type="evidence" value="ECO:0007669"/>
    <property type="project" value="TreeGrafter"/>
</dbReference>
<dbReference type="GO" id="GO:0004305">
    <property type="term" value="F:ethanolamine kinase activity"/>
    <property type="evidence" value="ECO:0007669"/>
    <property type="project" value="TreeGrafter"/>
</dbReference>
<dbReference type="Pfam" id="PF01633">
    <property type="entry name" value="Choline_kinase"/>
    <property type="match status" value="1"/>
</dbReference>
<feature type="region of interest" description="Disordered" evidence="1">
    <location>
        <begin position="306"/>
        <end position="328"/>
    </location>
</feature>
<gene>
    <name evidence="2" type="primary">thiK</name>
    <name evidence="2" type="ORF">BSF38_04399</name>
</gene>
<dbReference type="STRING" id="1387353.BSF38_04399"/>
<reference evidence="3" key="1">
    <citation type="submission" date="2016-12" db="EMBL/GenBank/DDBJ databases">
        <title>Comparative genomics of four Isosphaeraceae planctomycetes: a common pool of plasmids and glycoside hydrolase genes.</title>
        <authorList>
            <person name="Ivanova A."/>
        </authorList>
    </citation>
    <scope>NUCLEOTIDE SEQUENCE [LARGE SCALE GENOMIC DNA]</scope>
    <source>
        <strain evidence="3">PX4</strain>
    </source>
</reference>
<protein>
    <submittedName>
        <fullName evidence="2">Thiamine kinase</fullName>
        <ecNumber evidence="2">2.7.1.89</ecNumber>
    </submittedName>
</protein>
<dbReference type="EMBL" id="CP019082">
    <property type="protein sequence ID" value="APW62844.1"/>
    <property type="molecule type" value="Genomic_DNA"/>
</dbReference>
<evidence type="ECO:0000313" key="3">
    <source>
        <dbReference type="Proteomes" id="UP000186309"/>
    </source>
</evidence>
<dbReference type="PANTHER" id="PTHR22603:SF66">
    <property type="entry name" value="ETHANOLAMINE KINASE"/>
    <property type="match status" value="1"/>
</dbReference>
<keyword evidence="3" id="KW-1185">Reference proteome</keyword>
<dbReference type="SUPFAM" id="SSF56112">
    <property type="entry name" value="Protein kinase-like (PK-like)"/>
    <property type="match status" value="1"/>
</dbReference>
<dbReference type="EC" id="2.7.1.89" evidence="2"/>
<dbReference type="RefSeq" id="WP_076349239.1">
    <property type="nucleotide sequence ID" value="NZ_CP019082.1"/>
</dbReference>